<keyword evidence="2" id="KW-0812">Transmembrane</keyword>
<evidence type="ECO:0000256" key="2">
    <source>
        <dbReference type="SAM" id="Phobius"/>
    </source>
</evidence>
<organism evidence="3 4">
    <name type="scientific">Gracilariopsis chorda</name>
    <dbReference type="NCBI Taxonomy" id="448386"/>
    <lineage>
        <taxon>Eukaryota</taxon>
        <taxon>Rhodophyta</taxon>
        <taxon>Florideophyceae</taxon>
        <taxon>Rhodymeniophycidae</taxon>
        <taxon>Gracilariales</taxon>
        <taxon>Gracilariaceae</taxon>
        <taxon>Gracilariopsis</taxon>
    </lineage>
</organism>
<evidence type="ECO:0000313" key="4">
    <source>
        <dbReference type="Proteomes" id="UP000247409"/>
    </source>
</evidence>
<dbReference type="AlphaFoldDB" id="A0A2V3J1U2"/>
<name>A0A2V3J1U2_9FLOR</name>
<comment type="caution">
    <text evidence="3">The sequence shown here is derived from an EMBL/GenBank/DDBJ whole genome shotgun (WGS) entry which is preliminary data.</text>
</comment>
<sequence length="139" mass="15104">MVTSDCIVRKGWILEVVPSLFIVISVALLLYGLYKRFDGYNNIATTTASEHARVLPSSGPMINYNTLQGAYRPAASRHSRSLSGELARPATVLPKIPDDEPMLHPDSMPPPLQTKSSNCALDPIPEFAPLGHDSSDSKT</sequence>
<evidence type="ECO:0000256" key="1">
    <source>
        <dbReference type="SAM" id="MobiDB-lite"/>
    </source>
</evidence>
<reference evidence="3 4" key="1">
    <citation type="journal article" date="2018" name="Mol. Biol. Evol.">
        <title>Analysis of the draft genome of the red seaweed Gracilariopsis chorda provides insights into genome size evolution in Rhodophyta.</title>
        <authorList>
            <person name="Lee J."/>
            <person name="Yang E.C."/>
            <person name="Graf L."/>
            <person name="Yang J.H."/>
            <person name="Qiu H."/>
            <person name="Zel Zion U."/>
            <person name="Chan C.X."/>
            <person name="Stephens T.G."/>
            <person name="Weber A.P.M."/>
            <person name="Boo G.H."/>
            <person name="Boo S.M."/>
            <person name="Kim K.M."/>
            <person name="Shin Y."/>
            <person name="Jung M."/>
            <person name="Lee S.J."/>
            <person name="Yim H.S."/>
            <person name="Lee J.H."/>
            <person name="Bhattacharya D."/>
            <person name="Yoon H.S."/>
        </authorList>
    </citation>
    <scope>NUCLEOTIDE SEQUENCE [LARGE SCALE GENOMIC DNA]</scope>
    <source>
        <strain evidence="3 4">SKKU-2015</strain>
        <tissue evidence="3">Whole body</tissue>
    </source>
</reference>
<accession>A0A2V3J1U2</accession>
<gene>
    <name evidence="3" type="ORF">BWQ96_01824</name>
</gene>
<keyword evidence="4" id="KW-1185">Reference proteome</keyword>
<keyword evidence="2" id="KW-1133">Transmembrane helix</keyword>
<dbReference type="Proteomes" id="UP000247409">
    <property type="component" value="Unassembled WGS sequence"/>
</dbReference>
<feature type="transmembrane region" description="Helical" evidence="2">
    <location>
        <begin position="12"/>
        <end position="34"/>
    </location>
</feature>
<dbReference type="OrthoDB" id="10692266at2759"/>
<feature type="region of interest" description="Disordered" evidence="1">
    <location>
        <begin position="75"/>
        <end position="139"/>
    </location>
</feature>
<evidence type="ECO:0000313" key="3">
    <source>
        <dbReference type="EMBL" id="PXF48364.1"/>
    </source>
</evidence>
<protein>
    <submittedName>
        <fullName evidence="3">Uncharacterized protein</fullName>
    </submittedName>
</protein>
<dbReference type="EMBL" id="NBIV01000014">
    <property type="protein sequence ID" value="PXF48364.1"/>
    <property type="molecule type" value="Genomic_DNA"/>
</dbReference>
<proteinExistence type="predicted"/>
<keyword evidence="2" id="KW-0472">Membrane</keyword>